<comment type="subcellular location">
    <subcellularLocation>
        <location evidence="1">Nucleus</location>
    </subcellularLocation>
</comment>
<dbReference type="PANTHER" id="PTHR46380">
    <property type="entry name" value="CYCLIN-D-BINDING MYB-LIKE TRANSCRIPTION FACTOR 1"/>
    <property type="match status" value="1"/>
</dbReference>
<dbReference type="SMART" id="SM00717">
    <property type="entry name" value="SANT"/>
    <property type="match status" value="2"/>
</dbReference>
<dbReference type="InterPro" id="IPR009057">
    <property type="entry name" value="Homeodomain-like_sf"/>
</dbReference>
<dbReference type="CDD" id="cd00167">
    <property type="entry name" value="SANT"/>
    <property type="match status" value="1"/>
</dbReference>
<dbReference type="OrthoDB" id="2143914at2759"/>
<name>E1F3D2_GIAIA</name>
<dbReference type="Pfam" id="PF00249">
    <property type="entry name" value="Myb_DNA-binding"/>
    <property type="match status" value="2"/>
</dbReference>
<evidence type="ECO:0000259" key="4">
    <source>
        <dbReference type="PROSITE" id="PS50090"/>
    </source>
</evidence>
<sequence>MSSVNFYRISNISKRHRVPWGADEIKRLADAVSIERATTTVGKINWREVAKRVGTRDRVQCYQRYTYIDHPGKTGTSRRLWSVEETVQLLKWYANYGSNWRMYLACLPERTPAEIKGKFLSLQRALMSKNSDVWRLDEYAPYRELLQESLCRVPYKRRSLTGYVGAHSYRQLWLVQAFKHNRRPFNSWSLDRNALTFPLSSEDFARRCSGSRKRREGRYFCCLTRCKTF</sequence>
<dbReference type="Proteomes" id="UP000008974">
    <property type="component" value="Unassembled WGS sequence"/>
</dbReference>
<dbReference type="OMA" id="RDRVQCY"/>
<evidence type="ECO:0000256" key="2">
    <source>
        <dbReference type="ARBA" id="ARBA00023125"/>
    </source>
</evidence>
<proteinExistence type="predicted"/>
<dbReference type="GO" id="GO:0000981">
    <property type="term" value="F:DNA-binding transcription factor activity, RNA polymerase II-specific"/>
    <property type="evidence" value="ECO:0007669"/>
    <property type="project" value="TreeGrafter"/>
</dbReference>
<organism evidence="5 6">
    <name type="scientific">Giardia intestinalis (strain P15)</name>
    <name type="common">Giardia lamblia</name>
    <dbReference type="NCBI Taxonomy" id="658858"/>
    <lineage>
        <taxon>Eukaryota</taxon>
        <taxon>Metamonada</taxon>
        <taxon>Diplomonadida</taxon>
        <taxon>Hexamitidae</taxon>
        <taxon>Giardiinae</taxon>
        <taxon>Giardia</taxon>
    </lineage>
</organism>
<dbReference type="InterPro" id="IPR001005">
    <property type="entry name" value="SANT/Myb"/>
</dbReference>
<gene>
    <name evidence="5" type="ORF">GLP15_4545</name>
</gene>
<dbReference type="Gene3D" id="1.10.10.60">
    <property type="entry name" value="Homeodomain-like"/>
    <property type="match status" value="2"/>
</dbReference>
<evidence type="ECO:0000256" key="1">
    <source>
        <dbReference type="ARBA" id="ARBA00004123"/>
    </source>
</evidence>
<keyword evidence="3" id="KW-0539">Nucleus</keyword>
<dbReference type="InterPro" id="IPR051651">
    <property type="entry name" value="DMTF1_DNA-bind_reg"/>
</dbReference>
<reference evidence="5 6" key="1">
    <citation type="journal article" date="2010" name="BMC Genomics">
        <title>Genome analysis and comparative genomics of a Giardia intestinalis assemblage E isolate.</title>
        <authorList>
            <person name="Jerlstrom-Hultqvist J."/>
            <person name="Franzen O."/>
            <person name="Ankarklev J."/>
            <person name="Xu F."/>
            <person name="Nohynkova E."/>
            <person name="Andersson J.O."/>
            <person name="Svard S.G."/>
            <person name="Andersson B."/>
        </authorList>
    </citation>
    <scope>NUCLEOTIDE SEQUENCE [LARGE SCALE GENOMIC DNA]</scope>
    <source>
        <strain evidence="5 6">P15</strain>
    </source>
</reference>
<accession>E1F3D2</accession>
<dbReference type="SUPFAM" id="SSF46689">
    <property type="entry name" value="Homeodomain-like"/>
    <property type="match status" value="1"/>
</dbReference>
<evidence type="ECO:0000256" key="3">
    <source>
        <dbReference type="ARBA" id="ARBA00023242"/>
    </source>
</evidence>
<dbReference type="GO" id="GO:0005634">
    <property type="term" value="C:nucleus"/>
    <property type="evidence" value="ECO:0007669"/>
    <property type="project" value="UniProtKB-SubCell"/>
</dbReference>
<evidence type="ECO:0000313" key="6">
    <source>
        <dbReference type="Proteomes" id="UP000008974"/>
    </source>
</evidence>
<dbReference type="PANTHER" id="PTHR46380:SF2">
    <property type="entry name" value="CYCLIN-D-BINDING MYB-LIKE TRANSCRIPTION FACTOR 1"/>
    <property type="match status" value="1"/>
</dbReference>
<evidence type="ECO:0000313" key="5">
    <source>
        <dbReference type="EMBL" id="EFO63034.1"/>
    </source>
</evidence>
<feature type="domain" description="Myb-like" evidence="4">
    <location>
        <begin position="73"/>
        <end position="123"/>
    </location>
</feature>
<dbReference type="AlphaFoldDB" id="E1F3D2"/>
<keyword evidence="2" id="KW-0238">DNA-binding</keyword>
<feature type="domain" description="Myb-like" evidence="4">
    <location>
        <begin position="12"/>
        <end position="65"/>
    </location>
</feature>
<protein>
    <recommendedName>
        <fullName evidence="4">Myb-like domain-containing protein</fullName>
    </recommendedName>
</protein>
<dbReference type="VEuPathDB" id="GiardiaDB:GLP15_4545"/>
<comment type="caution">
    <text evidence="5">The sequence shown here is derived from an EMBL/GenBank/DDBJ whole genome shotgun (WGS) entry which is preliminary data.</text>
</comment>
<dbReference type="GO" id="GO:0000978">
    <property type="term" value="F:RNA polymerase II cis-regulatory region sequence-specific DNA binding"/>
    <property type="evidence" value="ECO:0007669"/>
    <property type="project" value="TreeGrafter"/>
</dbReference>
<dbReference type="PROSITE" id="PS50090">
    <property type="entry name" value="MYB_LIKE"/>
    <property type="match status" value="2"/>
</dbReference>
<dbReference type="EMBL" id="ACVC01000149">
    <property type="protein sequence ID" value="EFO63034.1"/>
    <property type="molecule type" value="Genomic_DNA"/>
</dbReference>